<dbReference type="Proteomes" id="UP000310639">
    <property type="component" value="Chromosome"/>
</dbReference>
<dbReference type="GO" id="GO:0042450">
    <property type="term" value="P:L-arginine biosynthetic process via ornithine"/>
    <property type="evidence" value="ECO:0007669"/>
    <property type="project" value="UniProtKB-UniRule"/>
</dbReference>
<evidence type="ECO:0000256" key="4">
    <source>
        <dbReference type="NCBIfam" id="TIGR00838"/>
    </source>
</evidence>
<organism evidence="6 7">
    <name type="scientific">Candidatus Nanosynbacter featherlites</name>
    <dbReference type="NCBI Taxonomy" id="2572088"/>
    <lineage>
        <taxon>Bacteria</taxon>
        <taxon>Candidatus Saccharimonadota</taxon>
        <taxon>Candidatus Saccharimonadia</taxon>
        <taxon>Candidatus Nanosynbacterales</taxon>
        <taxon>Candidatus Nanosynbacteraceae</taxon>
        <taxon>Candidatus Nanosynbacter</taxon>
    </lineage>
</organism>
<evidence type="ECO:0000313" key="6">
    <source>
        <dbReference type="EMBL" id="QCT42327.1"/>
    </source>
</evidence>
<dbReference type="OrthoDB" id="9769623at2"/>
<dbReference type="Pfam" id="PF00206">
    <property type="entry name" value="Lyase_1"/>
    <property type="match status" value="1"/>
</dbReference>
<name>A0A4P9A3C3_9BACT</name>
<feature type="domain" description="Fumarate lyase N-terminal" evidence="5">
    <location>
        <begin position="28"/>
        <end position="300"/>
    </location>
</feature>
<dbReference type="InterPro" id="IPR008948">
    <property type="entry name" value="L-Aspartase-like"/>
</dbReference>
<dbReference type="InterPro" id="IPR020557">
    <property type="entry name" value="Fumarate_lyase_CS"/>
</dbReference>
<dbReference type="PANTHER" id="PTHR43814">
    <property type="entry name" value="ARGININOSUCCINATE LYASE"/>
    <property type="match status" value="1"/>
</dbReference>
<dbReference type="KEGG" id="nft:FBF37_02500"/>
<dbReference type="Gene3D" id="1.10.275.10">
    <property type="entry name" value="Fumarase/aspartase (N-terminal domain)"/>
    <property type="match status" value="1"/>
</dbReference>
<dbReference type="Gene3D" id="1.20.200.10">
    <property type="entry name" value="Fumarase/aspartase (Central domain)"/>
    <property type="match status" value="1"/>
</dbReference>
<proteinExistence type="predicted"/>
<dbReference type="EC" id="4.3.2.1" evidence="2 4"/>
<evidence type="ECO:0000256" key="3">
    <source>
        <dbReference type="ARBA" id="ARBA00022571"/>
    </source>
</evidence>
<dbReference type="GO" id="GO:0004056">
    <property type="term" value="F:argininosuccinate lyase activity"/>
    <property type="evidence" value="ECO:0007669"/>
    <property type="project" value="UniProtKB-UniRule"/>
</dbReference>
<dbReference type="UniPathway" id="UPA00068">
    <property type="reaction ID" value="UER00114"/>
</dbReference>
<reference evidence="6 7" key="1">
    <citation type="submission" date="2019-04" db="EMBL/GenBank/DDBJ databases">
        <title>Saccharibacteria TM7 genomes.</title>
        <authorList>
            <person name="Bor B."/>
            <person name="He X."/>
            <person name="Chen T."/>
            <person name="Dewhirst F.E."/>
        </authorList>
    </citation>
    <scope>NUCLEOTIDE SEQUENCE [LARGE SCALE GENOMIC DNA]</scope>
    <source>
        <strain evidence="6 7">BB001</strain>
    </source>
</reference>
<evidence type="ECO:0000259" key="5">
    <source>
        <dbReference type="Pfam" id="PF00206"/>
    </source>
</evidence>
<gene>
    <name evidence="6" type="primary">argH</name>
    <name evidence="6" type="ORF">FBF37_02500</name>
</gene>
<dbReference type="InterPro" id="IPR009049">
    <property type="entry name" value="Argininosuccinate_lyase"/>
</dbReference>
<dbReference type="EMBL" id="CP040004">
    <property type="protein sequence ID" value="QCT42327.1"/>
    <property type="molecule type" value="Genomic_DNA"/>
</dbReference>
<dbReference type="PRINTS" id="PR00145">
    <property type="entry name" value="ARGSUCLYASE"/>
</dbReference>
<dbReference type="PANTHER" id="PTHR43814:SF1">
    <property type="entry name" value="ARGININOSUCCINATE LYASE"/>
    <property type="match status" value="1"/>
</dbReference>
<sequence>MASKLWQSTATGSLHPLVETYTVGDDQVLDQHLLGHDITATKAHAHMLEKIGVLTSDEYQQLAAALDELLNEWKTGAFTLTSEHEDGHTAIELYLTEKLGPIGKKVHTGRSRNDQALVMMRLFIKTELEAVAKKLEAVAQAYAGKIAVIGQTEMPGYTHTQKAMPTTVSMWLGSYHDAFHDLQQLVAHSITAIDQNPLGSAAGFGVTLPLDRQMTTSELGFAKVQENPMYCGLSRGVFELIAVQALNPIMVFAGKFAEDMLLFTSQEFNYFKLPVTMTTGSSIMPHKRNYDVFEIMRATAHAYPNYALQLQAISTGAGSGYHRDLQLTKKITMDAFTSALDTLEVLTLCVSELEANTDRLAEAMTDELYTVAKINELVEKGVPFRDAYQQVKQSFLGE</sequence>
<protein>
    <recommendedName>
        <fullName evidence="2 4">Argininosuccinate lyase</fullName>
        <ecNumber evidence="2 4">4.3.2.1</ecNumber>
    </recommendedName>
</protein>
<keyword evidence="3" id="KW-0028">Amino-acid biosynthesis</keyword>
<dbReference type="PROSITE" id="PS00163">
    <property type="entry name" value="FUMARATE_LYASES"/>
    <property type="match status" value="1"/>
</dbReference>
<evidence type="ECO:0000256" key="1">
    <source>
        <dbReference type="ARBA" id="ARBA00004941"/>
    </source>
</evidence>
<dbReference type="AlphaFoldDB" id="A0A4P9A3C3"/>
<keyword evidence="3" id="KW-0055">Arginine biosynthesis</keyword>
<dbReference type="NCBIfam" id="TIGR00838">
    <property type="entry name" value="argH"/>
    <property type="match status" value="1"/>
</dbReference>
<dbReference type="InterPro" id="IPR022761">
    <property type="entry name" value="Fumarate_lyase_N"/>
</dbReference>
<dbReference type="InterPro" id="IPR024083">
    <property type="entry name" value="Fumarase/histidase_N"/>
</dbReference>
<dbReference type="RefSeq" id="WP_138079172.1">
    <property type="nucleotide sequence ID" value="NZ_CP040004.1"/>
</dbReference>
<comment type="pathway">
    <text evidence="1">Amino-acid biosynthesis; L-arginine biosynthesis; L-arginine from L-ornithine and carbamoyl phosphate: step 3/3.</text>
</comment>
<keyword evidence="6" id="KW-0456">Lyase</keyword>
<dbReference type="SUPFAM" id="SSF48557">
    <property type="entry name" value="L-aspartase-like"/>
    <property type="match status" value="1"/>
</dbReference>
<dbReference type="InterPro" id="IPR000362">
    <property type="entry name" value="Fumarate_lyase_fam"/>
</dbReference>
<dbReference type="Gene3D" id="1.10.40.30">
    <property type="entry name" value="Fumarase/aspartase (C-terminal domain)"/>
    <property type="match status" value="1"/>
</dbReference>
<dbReference type="GO" id="GO:0005829">
    <property type="term" value="C:cytosol"/>
    <property type="evidence" value="ECO:0007669"/>
    <property type="project" value="TreeGrafter"/>
</dbReference>
<evidence type="ECO:0000313" key="7">
    <source>
        <dbReference type="Proteomes" id="UP000310639"/>
    </source>
</evidence>
<evidence type="ECO:0000256" key="2">
    <source>
        <dbReference type="ARBA" id="ARBA00012338"/>
    </source>
</evidence>
<keyword evidence="7" id="KW-1185">Reference proteome</keyword>
<accession>A0A4P9A3C3</accession>
<dbReference type="PRINTS" id="PR00149">
    <property type="entry name" value="FUMRATELYASE"/>
</dbReference>